<dbReference type="OrthoDB" id="5243643at2"/>
<evidence type="ECO:0000256" key="8">
    <source>
        <dbReference type="ARBA" id="ARBA00022989"/>
    </source>
</evidence>
<comment type="cofactor">
    <cofactor evidence="1">
        <name>Fe cation</name>
        <dbReference type="ChEBI" id="CHEBI:24875"/>
    </cofactor>
</comment>
<evidence type="ECO:0000256" key="10">
    <source>
        <dbReference type="ARBA" id="ARBA00023004"/>
    </source>
</evidence>
<evidence type="ECO:0000256" key="4">
    <source>
        <dbReference type="ARBA" id="ARBA00022692"/>
    </source>
</evidence>
<evidence type="ECO:0000313" key="23">
    <source>
        <dbReference type="Proteomes" id="UP000006265"/>
    </source>
</evidence>
<dbReference type="GO" id="GO:0016042">
    <property type="term" value="P:lipid catabolic process"/>
    <property type="evidence" value="ECO:0007669"/>
    <property type="project" value="UniProtKB-KW"/>
</dbReference>
<evidence type="ECO:0000256" key="12">
    <source>
        <dbReference type="ARBA" id="ARBA00023136"/>
    </source>
</evidence>
<dbReference type="Proteomes" id="UP000006265">
    <property type="component" value="Unassembled WGS sequence"/>
</dbReference>
<sequence>MVTDNETEVRLPSWMAPTGWFVVAWSHELEPGGIKPLKVFGQDLVLYRSNAGTVHCLDAFCQHLGAHLGYGGTVSGDCVVCPFHGWTWGPDGRNVAVPEGRTSKRRITPWPVCEQNGIIYLWHDVAGRSPTWTLPDIFEDLRDEYPTGEFWDVAAAETAFDYGRLPIQPRMVVENIVDPAHFRYVHHTRDLPTLVSYEVTDSFFMTKLRVHSRGKRKVDGPRREDTVTLKQWGVGMAYTRFSGRDNTHSAISVTPVDAHNSILRQTLFIEKIDGETDEQRTARIAAIESVFPEDLAIWQRQRFIEPPSLQTEEAKLFRMMRRWAQSFCPKPGEYGAGSR</sequence>
<dbReference type="InterPro" id="IPR036922">
    <property type="entry name" value="Rieske_2Fe-2S_sf"/>
</dbReference>
<dbReference type="GO" id="GO:0016020">
    <property type="term" value="C:membrane"/>
    <property type="evidence" value="ECO:0007669"/>
    <property type="project" value="UniProtKB-SubCell"/>
</dbReference>
<keyword evidence="13" id="KW-0753">Steroid metabolism</keyword>
<dbReference type="AlphaFoldDB" id="K5B709"/>
<dbReference type="SUPFAM" id="SSF50022">
    <property type="entry name" value="ISP domain"/>
    <property type="match status" value="1"/>
</dbReference>
<comment type="catalytic activity">
    <reaction evidence="20">
        <text>cholesterol + NADPH + O2 + H(+) = 7-dehydrocholesterol + NADP(+) + 2 H2O</text>
        <dbReference type="Rhea" id="RHEA:45024"/>
        <dbReference type="ChEBI" id="CHEBI:15377"/>
        <dbReference type="ChEBI" id="CHEBI:15378"/>
        <dbReference type="ChEBI" id="CHEBI:15379"/>
        <dbReference type="ChEBI" id="CHEBI:16113"/>
        <dbReference type="ChEBI" id="CHEBI:17759"/>
        <dbReference type="ChEBI" id="CHEBI:57783"/>
        <dbReference type="ChEBI" id="CHEBI:58349"/>
        <dbReference type="EC" id="1.14.19.21"/>
    </reaction>
    <physiologicalReaction direction="left-to-right" evidence="20">
        <dbReference type="Rhea" id="RHEA:45025"/>
    </physiologicalReaction>
</comment>
<evidence type="ECO:0000256" key="5">
    <source>
        <dbReference type="ARBA" id="ARBA00022714"/>
    </source>
</evidence>
<evidence type="ECO:0000256" key="7">
    <source>
        <dbReference type="ARBA" id="ARBA00022963"/>
    </source>
</evidence>
<evidence type="ECO:0000256" key="18">
    <source>
        <dbReference type="ARBA" id="ARBA00046982"/>
    </source>
</evidence>
<keyword evidence="8" id="KW-1133">Transmembrane helix</keyword>
<evidence type="ECO:0000256" key="15">
    <source>
        <dbReference type="ARBA" id="ARBA00025729"/>
    </source>
</evidence>
<comment type="similarity">
    <text evidence="15">Belongs to the cholesterol 7-desaturase family.</text>
</comment>
<keyword evidence="9" id="KW-0560">Oxidoreductase</keyword>
<dbReference type="GO" id="GO:0170056">
    <property type="term" value="F:cholesterol 7-desaturase [NAD(P)H] activity"/>
    <property type="evidence" value="ECO:0007669"/>
    <property type="project" value="UniProtKB-EC"/>
</dbReference>
<keyword evidence="10" id="KW-0408">Iron</keyword>
<dbReference type="GO" id="GO:0046872">
    <property type="term" value="F:metal ion binding"/>
    <property type="evidence" value="ECO:0007669"/>
    <property type="project" value="UniProtKB-KW"/>
</dbReference>
<comment type="catalytic activity">
    <reaction evidence="19">
        <text>cholesterol + NADH + O2 + H(+) = 7-dehydrocholesterol + NAD(+) + 2 H2O</text>
        <dbReference type="Rhea" id="RHEA:51644"/>
        <dbReference type="ChEBI" id="CHEBI:15377"/>
        <dbReference type="ChEBI" id="CHEBI:15378"/>
        <dbReference type="ChEBI" id="CHEBI:15379"/>
        <dbReference type="ChEBI" id="CHEBI:16113"/>
        <dbReference type="ChEBI" id="CHEBI:17759"/>
        <dbReference type="ChEBI" id="CHEBI:57540"/>
        <dbReference type="ChEBI" id="CHEBI:57945"/>
        <dbReference type="EC" id="1.14.19.21"/>
    </reaction>
    <physiologicalReaction direction="left-to-right" evidence="19">
        <dbReference type="Rhea" id="RHEA:51645"/>
    </physiologicalReaction>
</comment>
<dbReference type="PROSITE" id="PS51296">
    <property type="entry name" value="RIESKE"/>
    <property type="match status" value="1"/>
</dbReference>
<feature type="domain" description="Rieske" evidence="21">
    <location>
        <begin position="20"/>
        <end position="121"/>
    </location>
</feature>
<evidence type="ECO:0000256" key="6">
    <source>
        <dbReference type="ARBA" id="ARBA00022723"/>
    </source>
</evidence>
<dbReference type="Gene3D" id="2.102.10.10">
    <property type="entry name" value="Rieske [2Fe-2S] iron-sulphur domain"/>
    <property type="match status" value="1"/>
</dbReference>
<comment type="subcellular location">
    <subcellularLocation>
        <location evidence="2">Membrane</location>
    </subcellularLocation>
</comment>
<keyword evidence="23" id="KW-1185">Reference proteome</keyword>
<dbReference type="PATRIC" id="fig|1122247.3.peg.4631"/>
<keyword evidence="12" id="KW-0472">Membrane</keyword>
<dbReference type="EMBL" id="AMRA01000156">
    <property type="protein sequence ID" value="EKF21128.1"/>
    <property type="molecule type" value="Genomic_DNA"/>
</dbReference>
<dbReference type="STRING" id="1122247.GCA_000379865_02345"/>
<comment type="pathway">
    <text evidence="14">Steroid hormone biosynthesis; dafachronic acid biosynthesis.</text>
</comment>
<evidence type="ECO:0000256" key="19">
    <source>
        <dbReference type="ARBA" id="ARBA00047853"/>
    </source>
</evidence>
<evidence type="ECO:0000259" key="21">
    <source>
        <dbReference type="PROSITE" id="PS51296"/>
    </source>
</evidence>
<keyword evidence="4" id="KW-0812">Transmembrane</keyword>
<evidence type="ECO:0000313" key="22">
    <source>
        <dbReference type="EMBL" id="EKF21128.1"/>
    </source>
</evidence>
<evidence type="ECO:0000256" key="11">
    <source>
        <dbReference type="ARBA" id="ARBA00023014"/>
    </source>
</evidence>
<dbReference type="GO" id="GO:0004497">
    <property type="term" value="F:monooxygenase activity"/>
    <property type="evidence" value="ECO:0007669"/>
    <property type="project" value="UniProtKB-ARBA"/>
</dbReference>
<evidence type="ECO:0000256" key="16">
    <source>
        <dbReference type="ARBA" id="ARBA00026095"/>
    </source>
</evidence>
<comment type="subunit">
    <text evidence="18">Homotrimer. The two-component system 3-ketosteroid-9-alpha-monooxygenase is composed of an oxygenase component KshA and a reductase component KshB.</text>
</comment>
<keyword evidence="13" id="KW-0443">Lipid metabolism</keyword>
<dbReference type="Pfam" id="PF00355">
    <property type="entry name" value="Rieske"/>
    <property type="match status" value="1"/>
</dbReference>
<dbReference type="PANTHER" id="PTHR21266">
    <property type="entry name" value="IRON-SULFUR DOMAIN CONTAINING PROTEIN"/>
    <property type="match status" value="1"/>
</dbReference>
<evidence type="ECO:0000256" key="20">
    <source>
        <dbReference type="ARBA" id="ARBA00049548"/>
    </source>
</evidence>
<dbReference type="SUPFAM" id="SSF55961">
    <property type="entry name" value="Bet v1-like"/>
    <property type="match status" value="1"/>
</dbReference>
<organism evidence="22 23">
    <name type="scientific">Mycolicibacterium hassiacum (strain DSM 44199 / CIP 105218 / JCM 12690 / 3849)</name>
    <name type="common">Mycobacterium hassiacum</name>
    <dbReference type="NCBI Taxonomy" id="1122247"/>
    <lineage>
        <taxon>Bacteria</taxon>
        <taxon>Bacillati</taxon>
        <taxon>Actinomycetota</taxon>
        <taxon>Actinomycetes</taxon>
        <taxon>Mycobacteriales</taxon>
        <taxon>Mycobacteriaceae</taxon>
        <taxon>Mycolicibacterium</taxon>
    </lineage>
</organism>
<evidence type="ECO:0000256" key="9">
    <source>
        <dbReference type="ARBA" id="ARBA00023002"/>
    </source>
</evidence>
<dbReference type="Pfam" id="PF19298">
    <property type="entry name" value="KshA_C"/>
    <property type="match status" value="1"/>
</dbReference>
<reference evidence="22 23" key="1">
    <citation type="journal article" date="2012" name="J. Bacteriol.">
        <title>Genome sequence of Mycobacterium hassiacum DSM 44199, a rare source of heat-stable mycobacterial proteins.</title>
        <authorList>
            <person name="Tiago I."/>
            <person name="Maranha A."/>
            <person name="Mendes V."/>
            <person name="Alarico S."/>
            <person name="Moynihan P.J."/>
            <person name="Clarke A.J."/>
            <person name="Macedo-Ribeiro S."/>
            <person name="Pereira P.J."/>
            <person name="Empadinhas N."/>
        </authorList>
    </citation>
    <scope>NUCLEOTIDE SEQUENCE [LARGE SCALE GENOMIC DNA]</scope>
    <source>
        <strain evidence="23">DSM 44199 / CIP 105218 / JCM 12690 / 3849</strain>
    </source>
</reference>
<dbReference type="InterPro" id="IPR017941">
    <property type="entry name" value="Rieske_2Fe-2S"/>
</dbReference>
<dbReference type="CDD" id="cd03469">
    <property type="entry name" value="Rieske_RO_Alpha_N"/>
    <property type="match status" value="1"/>
</dbReference>
<keyword evidence="5" id="KW-0001">2Fe-2S</keyword>
<evidence type="ECO:0000256" key="13">
    <source>
        <dbReference type="ARBA" id="ARBA00023221"/>
    </source>
</evidence>
<dbReference type="eggNOG" id="COG4638">
    <property type="taxonomic scope" value="Bacteria"/>
</dbReference>
<proteinExistence type="inferred from homology"/>
<dbReference type="PANTHER" id="PTHR21266:SF32">
    <property type="entry name" value="CHOLESTEROL 7-DESATURASE NVD"/>
    <property type="match status" value="1"/>
</dbReference>
<evidence type="ECO:0000256" key="2">
    <source>
        <dbReference type="ARBA" id="ARBA00004370"/>
    </source>
</evidence>
<comment type="caution">
    <text evidence="22">The sequence shown here is derived from an EMBL/GenBank/DDBJ whole genome shotgun (WGS) entry which is preliminary data.</text>
</comment>
<evidence type="ECO:0000256" key="17">
    <source>
        <dbReference type="ARBA" id="ARBA00030944"/>
    </source>
</evidence>
<evidence type="ECO:0000256" key="14">
    <source>
        <dbReference type="ARBA" id="ARBA00025712"/>
    </source>
</evidence>
<gene>
    <name evidence="22" type="ORF">C731_4831</name>
</gene>
<comment type="pathway">
    <text evidence="3">Hormone biosynthesis.</text>
</comment>
<protein>
    <recommendedName>
        <fullName evidence="16">cholesterol 7-desaturase</fullName>
        <ecNumber evidence="16">1.14.19.21</ecNumber>
    </recommendedName>
    <alternativeName>
        <fullName evidence="17">Rieske-type oxygenase</fullName>
    </alternativeName>
</protein>
<dbReference type="EC" id="1.14.19.21" evidence="16"/>
<dbReference type="GO" id="GO:0005737">
    <property type="term" value="C:cytoplasm"/>
    <property type="evidence" value="ECO:0007669"/>
    <property type="project" value="TreeGrafter"/>
</dbReference>
<keyword evidence="6" id="KW-0479">Metal-binding</keyword>
<dbReference type="GO" id="GO:0051537">
    <property type="term" value="F:2 iron, 2 sulfur cluster binding"/>
    <property type="evidence" value="ECO:0007669"/>
    <property type="project" value="UniProtKB-KW"/>
</dbReference>
<keyword evidence="11" id="KW-0411">Iron-sulfur</keyword>
<keyword evidence="7" id="KW-0442">Lipid degradation</keyword>
<dbReference type="InterPro" id="IPR045605">
    <property type="entry name" value="KshA-like_C"/>
</dbReference>
<name>K5B709_MYCHD</name>
<evidence type="ECO:0000256" key="3">
    <source>
        <dbReference type="ARBA" id="ARBA00004972"/>
    </source>
</evidence>
<dbReference type="GO" id="GO:0008203">
    <property type="term" value="P:cholesterol metabolic process"/>
    <property type="evidence" value="ECO:0007669"/>
    <property type="project" value="InterPro"/>
</dbReference>
<accession>K5B709</accession>
<dbReference type="InterPro" id="IPR050584">
    <property type="entry name" value="Cholesterol_7-desaturase"/>
</dbReference>
<evidence type="ECO:0000256" key="1">
    <source>
        <dbReference type="ARBA" id="ARBA00001962"/>
    </source>
</evidence>
<dbReference type="Gene3D" id="3.90.380.10">
    <property type="entry name" value="Naphthalene 1,2-dioxygenase Alpha Subunit, Chain A, domain 1"/>
    <property type="match status" value="1"/>
</dbReference>